<sequence>MSTYQELMAGGLRPNRARIQDIANRCQDAELVEGYTSGSIVTPGASLRRNNPSRPFGGRFTRARPQRSPDRERSIYRRRTLAATWPMPPFMAGMLTTSQVAYARIVADEVHRTGRCDLTLDEIGARGGMCRKTAKRAQDRLAELRWIAVEERPVTGRKHLSNVVRIVSDEWAMWIKMGPKPRRIGGHSCPTTGNQSDSFRSERPKRLRKKVPIPKSP</sequence>
<gene>
    <name evidence="2" type="ORF">HNQ71_006224</name>
</gene>
<name>A0A841PSH4_9HYPH</name>
<evidence type="ECO:0000256" key="1">
    <source>
        <dbReference type="SAM" id="MobiDB-lite"/>
    </source>
</evidence>
<accession>A0A841PSH4</accession>
<feature type="compositionally biased region" description="Basic residues" evidence="1">
    <location>
        <begin position="205"/>
        <end position="217"/>
    </location>
</feature>
<keyword evidence="3" id="KW-1185">Reference proteome</keyword>
<dbReference type="AlphaFoldDB" id="A0A841PSH4"/>
<organism evidence="2 3">
    <name type="scientific">Mesorhizobium sangaii</name>
    <dbReference type="NCBI Taxonomy" id="505389"/>
    <lineage>
        <taxon>Bacteria</taxon>
        <taxon>Pseudomonadati</taxon>
        <taxon>Pseudomonadota</taxon>
        <taxon>Alphaproteobacteria</taxon>
        <taxon>Hyphomicrobiales</taxon>
        <taxon>Phyllobacteriaceae</taxon>
        <taxon>Mesorhizobium</taxon>
    </lineage>
</organism>
<dbReference type="EMBL" id="JACHEF010000008">
    <property type="protein sequence ID" value="MBB6413520.1"/>
    <property type="molecule type" value="Genomic_DNA"/>
</dbReference>
<comment type="caution">
    <text evidence="2">The sequence shown here is derived from an EMBL/GenBank/DDBJ whole genome shotgun (WGS) entry which is preliminary data.</text>
</comment>
<feature type="region of interest" description="Disordered" evidence="1">
    <location>
        <begin position="182"/>
        <end position="217"/>
    </location>
</feature>
<feature type="region of interest" description="Disordered" evidence="1">
    <location>
        <begin position="43"/>
        <end position="72"/>
    </location>
</feature>
<dbReference type="Proteomes" id="UP000556329">
    <property type="component" value="Unassembled WGS sequence"/>
</dbReference>
<evidence type="ECO:0000313" key="2">
    <source>
        <dbReference type="EMBL" id="MBB6413520.1"/>
    </source>
</evidence>
<evidence type="ECO:0000313" key="3">
    <source>
        <dbReference type="Proteomes" id="UP000556329"/>
    </source>
</evidence>
<evidence type="ECO:0008006" key="4">
    <source>
        <dbReference type="Google" id="ProtNLM"/>
    </source>
</evidence>
<protein>
    <recommendedName>
        <fullName evidence="4">Helix-turn-helix domain-containing protein</fullName>
    </recommendedName>
</protein>
<proteinExistence type="predicted"/>
<feature type="compositionally biased region" description="Polar residues" evidence="1">
    <location>
        <begin position="189"/>
        <end position="198"/>
    </location>
</feature>
<reference evidence="2 3" key="1">
    <citation type="submission" date="2020-08" db="EMBL/GenBank/DDBJ databases">
        <title>Genomic Encyclopedia of Type Strains, Phase IV (KMG-IV): sequencing the most valuable type-strain genomes for metagenomic binning, comparative biology and taxonomic classification.</title>
        <authorList>
            <person name="Goeker M."/>
        </authorList>
    </citation>
    <scope>NUCLEOTIDE SEQUENCE [LARGE SCALE GENOMIC DNA]</scope>
    <source>
        <strain evidence="2 3">DSM 100039</strain>
    </source>
</reference>